<dbReference type="EMBL" id="BDSA01000007">
    <property type="protein sequence ID" value="GBE62771.1"/>
    <property type="molecule type" value="Genomic_DNA"/>
</dbReference>
<accession>A0A2H6KIG6</accession>
<dbReference type="VEuPathDB" id="PiroplasmaDB:BOVATA_042640"/>
<sequence>MKVTGLGDSDTAKWKVGQNDVNGLGNIKSDLEKQNKQLGEQNKIIGDAISWIQVDHDFVPDDMDQLQKIKKEIDKGGKGGLQKIHDVISGLQKGEFTSNPKAIGEANEAIKGELKGRMDTLDKEVIDKLSNLMDNGMSNVTSWNINNNKAKGLENIKDGLHAQQKKIGTNDDDPNSLRKIKKEINDVKNTQVPIVTSKLNELCAKIASEAGSVDWKLGLFKENNIDKDLEKIKSQIDTLRIDDLHKAIAMCDNFLTNAVYIKWE</sequence>
<keyword evidence="2" id="KW-1185">Reference proteome</keyword>
<reference evidence="1 2" key="1">
    <citation type="journal article" date="2017" name="BMC Genomics">
        <title>Whole-genome assembly of Babesia ovata and comparative genomics between closely related pathogens.</title>
        <authorList>
            <person name="Yamagishi J."/>
            <person name="Asada M."/>
            <person name="Hakimi H."/>
            <person name="Tanaka T.Q."/>
            <person name="Sugimoto C."/>
            <person name="Kawazu S."/>
        </authorList>
    </citation>
    <scope>NUCLEOTIDE SEQUENCE [LARGE SCALE GENOMIC DNA]</scope>
    <source>
        <strain evidence="1 2">Miyake</strain>
    </source>
</reference>
<proteinExistence type="predicted"/>
<organism evidence="1 2">
    <name type="scientific">Babesia ovata</name>
    <dbReference type="NCBI Taxonomy" id="189622"/>
    <lineage>
        <taxon>Eukaryota</taxon>
        <taxon>Sar</taxon>
        <taxon>Alveolata</taxon>
        <taxon>Apicomplexa</taxon>
        <taxon>Aconoidasida</taxon>
        <taxon>Piroplasmida</taxon>
        <taxon>Babesiidae</taxon>
        <taxon>Babesia</taxon>
    </lineage>
</organism>
<gene>
    <name evidence="1" type="ORF">BOVATA_042640</name>
</gene>
<dbReference type="RefSeq" id="XP_028869014.1">
    <property type="nucleotide sequence ID" value="XM_029013181.1"/>
</dbReference>
<evidence type="ECO:0000313" key="2">
    <source>
        <dbReference type="Proteomes" id="UP000236319"/>
    </source>
</evidence>
<evidence type="ECO:0000313" key="1">
    <source>
        <dbReference type="EMBL" id="GBE62771.1"/>
    </source>
</evidence>
<dbReference type="Proteomes" id="UP000236319">
    <property type="component" value="Unassembled WGS sequence"/>
</dbReference>
<protein>
    <submittedName>
        <fullName evidence="1">Extracellular matrix-binding ebh, putative</fullName>
    </submittedName>
</protein>
<name>A0A2H6KIG6_9APIC</name>
<dbReference type="AlphaFoldDB" id="A0A2H6KIG6"/>
<comment type="caution">
    <text evidence="1">The sequence shown here is derived from an EMBL/GenBank/DDBJ whole genome shotgun (WGS) entry which is preliminary data.</text>
</comment>
<dbReference type="GeneID" id="39876541"/>